<keyword evidence="4" id="KW-1185">Reference proteome</keyword>
<dbReference type="Gene3D" id="1.10.10.60">
    <property type="entry name" value="Homeodomain-like"/>
    <property type="match status" value="2"/>
</dbReference>
<feature type="domain" description="Myb-like" evidence="1">
    <location>
        <begin position="11"/>
        <end position="59"/>
    </location>
</feature>
<gene>
    <name evidence="3" type="ORF">SteCoe_34571</name>
</gene>
<dbReference type="EMBL" id="MPUH01001388">
    <property type="protein sequence ID" value="OMJ68081.1"/>
    <property type="molecule type" value="Genomic_DNA"/>
</dbReference>
<organism evidence="3 4">
    <name type="scientific">Stentor coeruleus</name>
    <dbReference type="NCBI Taxonomy" id="5963"/>
    <lineage>
        <taxon>Eukaryota</taxon>
        <taxon>Sar</taxon>
        <taxon>Alveolata</taxon>
        <taxon>Ciliophora</taxon>
        <taxon>Postciliodesmatophora</taxon>
        <taxon>Heterotrichea</taxon>
        <taxon>Heterotrichida</taxon>
        <taxon>Stentoridae</taxon>
        <taxon>Stentor</taxon>
    </lineage>
</organism>
<dbReference type="PROSITE" id="PS50090">
    <property type="entry name" value="MYB_LIKE"/>
    <property type="match status" value="2"/>
</dbReference>
<evidence type="ECO:0000259" key="1">
    <source>
        <dbReference type="PROSITE" id="PS50090"/>
    </source>
</evidence>
<dbReference type="GO" id="GO:0000978">
    <property type="term" value="F:RNA polymerase II cis-regulatory region sequence-specific DNA binding"/>
    <property type="evidence" value="ECO:0007669"/>
    <property type="project" value="TreeGrafter"/>
</dbReference>
<dbReference type="InterPro" id="IPR050560">
    <property type="entry name" value="MYB_TF"/>
</dbReference>
<dbReference type="PROSITE" id="PS51294">
    <property type="entry name" value="HTH_MYB"/>
    <property type="match status" value="2"/>
</dbReference>
<reference evidence="3 4" key="1">
    <citation type="submission" date="2016-11" db="EMBL/GenBank/DDBJ databases">
        <title>The macronuclear genome of Stentor coeruleus: a giant cell with tiny introns.</title>
        <authorList>
            <person name="Slabodnick M."/>
            <person name="Ruby J.G."/>
            <person name="Reiff S.B."/>
            <person name="Swart E.C."/>
            <person name="Gosai S."/>
            <person name="Prabakaran S."/>
            <person name="Witkowska E."/>
            <person name="Larue G.E."/>
            <person name="Fisher S."/>
            <person name="Freeman R.M."/>
            <person name="Gunawardena J."/>
            <person name="Chu W."/>
            <person name="Stover N.A."/>
            <person name="Gregory B.D."/>
            <person name="Nowacki M."/>
            <person name="Derisi J."/>
            <person name="Roy S.W."/>
            <person name="Marshall W.F."/>
            <person name="Sood P."/>
        </authorList>
    </citation>
    <scope>NUCLEOTIDE SEQUENCE [LARGE SCALE GENOMIC DNA]</scope>
    <source>
        <strain evidence="3">WM001</strain>
    </source>
</reference>
<dbReference type="GO" id="GO:0000981">
    <property type="term" value="F:DNA-binding transcription factor activity, RNA polymerase II-specific"/>
    <property type="evidence" value="ECO:0007669"/>
    <property type="project" value="TreeGrafter"/>
</dbReference>
<dbReference type="PANTHER" id="PTHR45614:SF232">
    <property type="entry name" value="TRANSCRIPTION FACTOR MYB3R-2"/>
    <property type="match status" value="1"/>
</dbReference>
<dbReference type="InterPro" id="IPR001005">
    <property type="entry name" value="SANT/Myb"/>
</dbReference>
<dbReference type="Proteomes" id="UP000187209">
    <property type="component" value="Unassembled WGS sequence"/>
</dbReference>
<dbReference type="InterPro" id="IPR009057">
    <property type="entry name" value="Homeodomain-like_sf"/>
</dbReference>
<protein>
    <submittedName>
        <fullName evidence="3">Uncharacterized protein</fullName>
    </submittedName>
</protein>
<feature type="domain" description="HTH myb-type" evidence="2">
    <location>
        <begin position="11"/>
        <end position="63"/>
    </location>
</feature>
<sequence length="167" mass="19780">MDHRAKFQNIWAADEDLMLIELVQQYGRKKWKLISSKLSSQIGYLRLGKQCRERWVNNLNPERSNRAWSESEIKLLFLVQSAYGNCWSQISEYIPGKSQNAIKNCFYSTIRRNIRRYNKGKLCHEKIKGPIDKLLEIKEIRPILTTEKKKSKILLMKTQLSEKHLNL</sequence>
<name>A0A1R2AU79_9CILI</name>
<dbReference type="SUPFAM" id="SSF46689">
    <property type="entry name" value="Homeodomain-like"/>
    <property type="match status" value="1"/>
</dbReference>
<feature type="domain" description="Myb-like" evidence="1">
    <location>
        <begin position="60"/>
        <end position="110"/>
    </location>
</feature>
<evidence type="ECO:0000259" key="2">
    <source>
        <dbReference type="PROSITE" id="PS51294"/>
    </source>
</evidence>
<dbReference type="PANTHER" id="PTHR45614">
    <property type="entry name" value="MYB PROTEIN-RELATED"/>
    <property type="match status" value="1"/>
</dbReference>
<dbReference type="CDD" id="cd00167">
    <property type="entry name" value="SANT"/>
    <property type="match status" value="2"/>
</dbReference>
<proteinExistence type="predicted"/>
<comment type="caution">
    <text evidence="3">The sequence shown here is derived from an EMBL/GenBank/DDBJ whole genome shotgun (WGS) entry which is preliminary data.</text>
</comment>
<feature type="domain" description="HTH myb-type" evidence="2">
    <location>
        <begin position="66"/>
        <end position="114"/>
    </location>
</feature>
<evidence type="ECO:0000313" key="3">
    <source>
        <dbReference type="EMBL" id="OMJ68081.1"/>
    </source>
</evidence>
<dbReference type="Pfam" id="PF13921">
    <property type="entry name" value="Myb_DNA-bind_6"/>
    <property type="match status" value="1"/>
</dbReference>
<dbReference type="InterPro" id="IPR017930">
    <property type="entry name" value="Myb_dom"/>
</dbReference>
<dbReference type="AlphaFoldDB" id="A0A1R2AU79"/>
<evidence type="ECO:0000313" key="4">
    <source>
        <dbReference type="Proteomes" id="UP000187209"/>
    </source>
</evidence>
<dbReference type="GO" id="GO:0005634">
    <property type="term" value="C:nucleus"/>
    <property type="evidence" value="ECO:0007669"/>
    <property type="project" value="TreeGrafter"/>
</dbReference>
<dbReference type="SMART" id="SM00717">
    <property type="entry name" value="SANT"/>
    <property type="match status" value="2"/>
</dbReference>
<dbReference type="OrthoDB" id="2143914at2759"/>
<accession>A0A1R2AU79</accession>